<proteinExistence type="predicted"/>
<keyword evidence="5" id="KW-1185">Reference proteome</keyword>
<evidence type="ECO:0000259" key="3">
    <source>
        <dbReference type="SMART" id="SM00563"/>
    </source>
</evidence>
<reference evidence="5" key="1">
    <citation type="journal article" date="2019" name="Int. J. Syst. Evol. Microbiol.">
        <title>The Global Catalogue of Microorganisms (GCM) 10K type strain sequencing project: providing services to taxonomists for standard genome sequencing and annotation.</title>
        <authorList>
            <consortium name="The Broad Institute Genomics Platform"/>
            <consortium name="The Broad Institute Genome Sequencing Center for Infectious Disease"/>
            <person name="Wu L."/>
            <person name="Ma J."/>
        </authorList>
    </citation>
    <scope>NUCLEOTIDE SEQUENCE [LARGE SCALE GENOMIC DNA]</scope>
    <source>
        <strain evidence="5">JCM 17808</strain>
    </source>
</reference>
<dbReference type="SMART" id="SM00563">
    <property type="entry name" value="PlsC"/>
    <property type="match status" value="1"/>
</dbReference>
<dbReference type="Pfam" id="PF01553">
    <property type="entry name" value="Acyltransferase"/>
    <property type="match status" value="1"/>
</dbReference>
<accession>A0ABP8JTR1</accession>
<dbReference type="CDD" id="cd07989">
    <property type="entry name" value="LPLAT_AGPAT-like"/>
    <property type="match status" value="1"/>
</dbReference>
<dbReference type="RefSeq" id="WP_137320173.1">
    <property type="nucleotide sequence ID" value="NZ_BAABGL010000036.1"/>
</dbReference>
<dbReference type="EMBL" id="BAABGL010000036">
    <property type="protein sequence ID" value="GAA4395910.1"/>
    <property type="molecule type" value="Genomic_DNA"/>
</dbReference>
<keyword evidence="2 4" id="KW-0012">Acyltransferase</keyword>
<dbReference type="Proteomes" id="UP001500642">
    <property type="component" value="Unassembled WGS sequence"/>
</dbReference>
<evidence type="ECO:0000256" key="1">
    <source>
        <dbReference type="ARBA" id="ARBA00022679"/>
    </source>
</evidence>
<dbReference type="SUPFAM" id="SSF69593">
    <property type="entry name" value="Glycerol-3-phosphate (1)-acyltransferase"/>
    <property type="match status" value="1"/>
</dbReference>
<dbReference type="PANTHER" id="PTHR10434">
    <property type="entry name" value="1-ACYL-SN-GLYCEROL-3-PHOSPHATE ACYLTRANSFERASE"/>
    <property type="match status" value="1"/>
</dbReference>
<evidence type="ECO:0000256" key="2">
    <source>
        <dbReference type="ARBA" id="ARBA00023315"/>
    </source>
</evidence>
<comment type="caution">
    <text evidence="4">The sequence shown here is derived from an EMBL/GenBank/DDBJ whole genome shotgun (WGS) entry which is preliminary data.</text>
</comment>
<dbReference type="PANTHER" id="PTHR10434:SF55">
    <property type="entry name" value="POSSIBLE ACYLTRANSFERASE"/>
    <property type="match status" value="1"/>
</dbReference>
<organism evidence="4 5">
    <name type="scientific">Brevibacterium pityocampae</name>
    <dbReference type="NCBI Taxonomy" id="506594"/>
    <lineage>
        <taxon>Bacteria</taxon>
        <taxon>Bacillati</taxon>
        <taxon>Actinomycetota</taxon>
        <taxon>Actinomycetes</taxon>
        <taxon>Micrococcales</taxon>
        <taxon>Brevibacteriaceae</taxon>
        <taxon>Brevibacterium</taxon>
    </lineage>
</organism>
<dbReference type="InterPro" id="IPR002123">
    <property type="entry name" value="Plipid/glycerol_acylTrfase"/>
</dbReference>
<keyword evidence="1" id="KW-0808">Transferase</keyword>
<dbReference type="GO" id="GO:0016746">
    <property type="term" value="F:acyltransferase activity"/>
    <property type="evidence" value="ECO:0007669"/>
    <property type="project" value="UniProtKB-KW"/>
</dbReference>
<gene>
    <name evidence="4" type="ORF">GCM10023167_26700</name>
</gene>
<sequence length="269" mass="29201">MSAPERTDPATPEPRVPKTAKKFHAPKYHVEFDDPALRSQYRSAPFIAGPVGLLYPLFGRIEVLGLDRIPEGPAIIVPYHASYLDPIAIGLTLWRNGYLPHYLAKSGLFTGIVGAVLKRIGQIPVLRGSARAGDSLQYARAALEAGEKVVIYPQGTLTKDPELWPEPSKTGAARLALQTRAPVIPLAHWGLQKPMPVGSKIPKPSPGSVCTVLFGDPIAYEDLAYDHDGIRALTDRITSHIAAGVARLRGEELPERFRAALTEDPEAGR</sequence>
<evidence type="ECO:0000313" key="4">
    <source>
        <dbReference type="EMBL" id="GAA4395910.1"/>
    </source>
</evidence>
<name>A0ABP8JTR1_9MICO</name>
<protein>
    <submittedName>
        <fullName evidence="4">Lysophospholipid acyltransferase family protein</fullName>
    </submittedName>
</protein>
<evidence type="ECO:0000313" key="5">
    <source>
        <dbReference type="Proteomes" id="UP001500642"/>
    </source>
</evidence>
<feature type="domain" description="Phospholipid/glycerol acyltransferase" evidence="3">
    <location>
        <begin position="74"/>
        <end position="191"/>
    </location>
</feature>